<accession>A0A1M7B6I2</accession>
<proteinExistence type="predicted"/>
<dbReference type="InterPro" id="IPR051791">
    <property type="entry name" value="Pra-immunoreactive"/>
</dbReference>
<dbReference type="OrthoDB" id="762068at2"/>
<evidence type="ECO:0000256" key="3">
    <source>
        <dbReference type="ARBA" id="ARBA00022692"/>
    </source>
</evidence>
<dbReference type="PANTHER" id="PTHR36115">
    <property type="entry name" value="PROLINE-RICH ANTIGEN HOMOLOG-RELATED"/>
    <property type="match status" value="1"/>
</dbReference>
<comment type="subcellular location">
    <subcellularLocation>
        <location evidence="1">Cell membrane</location>
        <topology evidence="1">Multi-pass membrane protein</topology>
    </subcellularLocation>
</comment>
<organism evidence="8 9">
    <name type="scientific">Flavobacterium saccharophilum</name>
    <dbReference type="NCBI Taxonomy" id="29534"/>
    <lineage>
        <taxon>Bacteria</taxon>
        <taxon>Pseudomonadati</taxon>
        <taxon>Bacteroidota</taxon>
        <taxon>Flavobacteriia</taxon>
        <taxon>Flavobacteriales</taxon>
        <taxon>Flavobacteriaceae</taxon>
        <taxon>Flavobacterium</taxon>
    </lineage>
</organism>
<gene>
    <name evidence="8" type="ORF">SAMN05444366_0945</name>
</gene>
<feature type="domain" description="RDD" evidence="7">
    <location>
        <begin position="16"/>
        <end position="124"/>
    </location>
</feature>
<evidence type="ECO:0000256" key="5">
    <source>
        <dbReference type="ARBA" id="ARBA00023136"/>
    </source>
</evidence>
<protein>
    <submittedName>
        <fullName evidence="8">Uncharacterized membrane protein YckC, RDD family</fullName>
    </submittedName>
</protein>
<feature type="transmembrane region" description="Helical" evidence="6">
    <location>
        <begin position="63"/>
        <end position="80"/>
    </location>
</feature>
<keyword evidence="9" id="KW-1185">Reference proteome</keyword>
<dbReference type="PANTHER" id="PTHR36115:SF4">
    <property type="entry name" value="MEMBRANE PROTEIN"/>
    <property type="match status" value="1"/>
</dbReference>
<dbReference type="EMBL" id="FRBY01000001">
    <property type="protein sequence ID" value="SHL50618.1"/>
    <property type="molecule type" value="Genomic_DNA"/>
</dbReference>
<evidence type="ECO:0000256" key="1">
    <source>
        <dbReference type="ARBA" id="ARBA00004651"/>
    </source>
</evidence>
<sequence>MSNSTYILDDTLLVSSGTRFLNYIIDLFSFFIVLFAIGIVLGILTNVFGMTALGLWVDSLGDLGWNVVAITVSIIYYTVMEGLFGRSIGKFITGSVVVDENGEKPSFGTIFKRSLCRYIPFDALTFLGGSRGWHDSISDTYVVSKKGLDESVKSFHDFNLIGVPETELI</sequence>
<evidence type="ECO:0000256" key="4">
    <source>
        <dbReference type="ARBA" id="ARBA00022989"/>
    </source>
</evidence>
<keyword evidence="5 6" id="KW-0472">Membrane</keyword>
<dbReference type="GO" id="GO:0005886">
    <property type="term" value="C:plasma membrane"/>
    <property type="evidence" value="ECO:0007669"/>
    <property type="project" value="UniProtKB-SubCell"/>
</dbReference>
<keyword evidence="3 6" id="KW-0812">Transmembrane</keyword>
<evidence type="ECO:0000313" key="9">
    <source>
        <dbReference type="Proteomes" id="UP000184121"/>
    </source>
</evidence>
<feature type="transmembrane region" description="Helical" evidence="6">
    <location>
        <begin position="20"/>
        <end position="43"/>
    </location>
</feature>
<evidence type="ECO:0000256" key="6">
    <source>
        <dbReference type="SAM" id="Phobius"/>
    </source>
</evidence>
<keyword evidence="2" id="KW-1003">Cell membrane</keyword>
<evidence type="ECO:0000256" key="2">
    <source>
        <dbReference type="ARBA" id="ARBA00022475"/>
    </source>
</evidence>
<reference evidence="9" key="1">
    <citation type="submission" date="2016-11" db="EMBL/GenBank/DDBJ databases">
        <authorList>
            <person name="Varghese N."/>
            <person name="Submissions S."/>
        </authorList>
    </citation>
    <scope>NUCLEOTIDE SEQUENCE [LARGE SCALE GENOMIC DNA]</scope>
    <source>
        <strain evidence="9">DSM 1811</strain>
    </source>
</reference>
<dbReference type="InterPro" id="IPR010432">
    <property type="entry name" value="RDD"/>
</dbReference>
<dbReference type="AlphaFoldDB" id="A0A1M7B6I2"/>
<dbReference type="STRING" id="29534.SAMN05444366_0945"/>
<evidence type="ECO:0000313" key="8">
    <source>
        <dbReference type="EMBL" id="SHL50618.1"/>
    </source>
</evidence>
<dbReference type="Proteomes" id="UP000184121">
    <property type="component" value="Unassembled WGS sequence"/>
</dbReference>
<dbReference type="RefSeq" id="WP_072970411.1">
    <property type="nucleotide sequence ID" value="NZ_FRBY01000001.1"/>
</dbReference>
<evidence type="ECO:0000259" key="7">
    <source>
        <dbReference type="Pfam" id="PF06271"/>
    </source>
</evidence>
<dbReference type="Pfam" id="PF06271">
    <property type="entry name" value="RDD"/>
    <property type="match status" value="1"/>
</dbReference>
<name>A0A1M7B6I2_9FLAO</name>
<keyword evidence="4 6" id="KW-1133">Transmembrane helix</keyword>